<dbReference type="SMART" id="SM00972">
    <property type="entry name" value="SCPU"/>
    <property type="match status" value="1"/>
</dbReference>
<dbReference type="AlphaFoldDB" id="A0A0N9VS37"/>
<evidence type="ECO:0000256" key="1">
    <source>
        <dbReference type="SAM" id="SignalP"/>
    </source>
</evidence>
<dbReference type="PANTHER" id="PTHR37089:SF4">
    <property type="entry name" value="EXPORTED PROTEIN"/>
    <property type="match status" value="1"/>
</dbReference>
<dbReference type="RefSeq" id="WP_054596556.1">
    <property type="nucleotide sequence ID" value="NZ_CP012830.1"/>
</dbReference>
<dbReference type="InterPro" id="IPR007893">
    <property type="entry name" value="Spore_coat_U/FanG"/>
</dbReference>
<evidence type="ECO:0000313" key="3">
    <source>
        <dbReference type="EMBL" id="ALI03298.1"/>
    </source>
</evidence>
<proteinExistence type="predicted"/>
<gene>
    <name evidence="3" type="ORF">AO353_20275</name>
</gene>
<reference evidence="4" key="1">
    <citation type="submission" date="2015-09" db="EMBL/GenBank/DDBJ databases">
        <title>Whole genome sequence of Pseudomonas fluorescens FW300-N2E3.</title>
        <authorList>
            <person name="Ray J."/>
            <person name="Melnyk R."/>
            <person name="Deutschbauer A."/>
        </authorList>
    </citation>
    <scope>NUCLEOTIDE SEQUENCE [LARGE SCALE GENOMIC DNA]</scope>
    <source>
        <strain evidence="4">FW300-N2E3</strain>
    </source>
</reference>
<organism evidence="3 4">
    <name type="scientific">Pseudomonas fluorescens</name>
    <dbReference type="NCBI Taxonomy" id="294"/>
    <lineage>
        <taxon>Bacteria</taxon>
        <taxon>Pseudomonadati</taxon>
        <taxon>Pseudomonadota</taxon>
        <taxon>Gammaproteobacteria</taxon>
        <taxon>Pseudomonadales</taxon>
        <taxon>Pseudomonadaceae</taxon>
        <taxon>Pseudomonas</taxon>
    </lineage>
</organism>
<accession>A0A0N9VS37</accession>
<evidence type="ECO:0000259" key="2">
    <source>
        <dbReference type="Pfam" id="PF05229"/>
    </source>
</evidence>
<keyword evidence="3" id="KW-0946">Virion</keyword>
<feature type="signal peptide" evidence="1">
    <location>
        <begin position="1"/>
        <end position="23"/>
    </location>
</feature>
<keyword evidence="3" id="KW-0167">Capsid protein</keyword>
<feature type="chain" id="PRO_5006039547" evidence="1">
    <location>
        <begin position="24"/>
        <end position="180"/>
    </location>
</feature>
<reference evidence="3 4" key="2">
    <citation type="journal article" date="2018" name="Nature">
        <title>Mutant phenotypes for thousands of bacterial genes of unknown function.</title>
        <authorList>
            <person name="Price M.N."/>
            <person name="Wetmore K.M."/>
            <person name="Waters R.J."/>
            <person name="Callaghan M."/>
            <person name="Ray J."/>
            <person name="Liu H."/>
            <person name="Kuehl J.V."/>
            <person name="Melnyk R.A."/>
            <person name="Lamson J.S."/>
            <person name="Suh Y."/>
            <person name="Carlson H.K."/>
            <person name="Esquivel Z."/>
            <person name="Sadeeshkumar H."/>
            <person name="Chakraborty R."/>
            <person name="Zane G.M."/>
            <person name="Rubin B.E."/>
            <person name="Wall J.D."/>
            <person name="Visel A."/>
            <person name="Bristow J."/>
            <person name="Blow M.J."/>
            <person name="Arkin A.P."/>
            <person name="Deutschbauer A.M."/>
        </authorList>
    </citation>
    <scope>NUCLEOTIDE SEQUENCE [LARGE SCALE GENOMIC DNA]</scope>
    <source>
        <strain evidence="3 4">FW300-N2E3</strain>
    </source>
</reference>
<dbReference type="EMBL" id="CP012830">
    <property type="protein sequence ID" value="ALI03298.1"/>
    <property type="molecule type" value="Genomic_DNA"/>
</dbReference>
<protein>
    <submittedName>
        <fullName evidence="3">Spore coat protein</fullName>
    </submittedName>
</protein>
<dbReference type="Proteomes" id="UP000066487">
    <property type="component" value="Chromosome"/>
</dbReference>
<feature type="domain" description="Spore coat protein U/FanG" evidence="2">
    <location>
        <begin position="28"/>
        <end position="176"/>
    </location>
</feature>
<dbReference type="PANTHER" id="PTHR37089">
    <property type="entry name" value="PROTEIN U-RELATED"/>
    <property type="match status" value="1"/>
</dbReference>
<evidence type="ECO:0000313" key="4">
    <source>
        <dbReference type="Proteomes" id="UP000066487"/>
    </source>
</evidence>
<sequence>MHMFISRIAVSLFGLALASSAQAVTTVTGQISANLTLTAACQVNGAGTGAGTGINFGTLSFGTATSLFTTASGQVLSGSGGALSILCSSGTSPTVKVRAGTNDGQSAGGTRALADGSGNFVPYDLYSDSGHTTLLAIDDVISLATSTGVAQTVNIYGKAVGKAGLPAGSYTDTVAVELAF</sequence>
<name>A0A0N9VS37_PSEFL</name>
<dbReference type="Pfam" id="PF05229">
    <property type="entry name" value="SCPU"/>
    <property type="match status" value="1"/>
</dbReference>
<dbReference type="InterPro" id="IPR053167">
    <property type="entry name" value="Spore_coat_component"/>
</dbReference>
<dbReference type="OrthoDB" id="7011154at2"/>
<keyword evidence="1" id="KW-0732">Signal</keyword>